<evidence type="ECO:0000256" key="16">
    <source>
        <dbReference type="ARBA" id="ARBA00034104"/>
    </source>
</evidence>
<feature type="region of interest" description="Disordered" evidence="18">
    <location>
        <begin position="439"/>
        <end position="464"/>
    </location>
</feature>
<evidence type="ECO:0000313" key="21">
    <source>
        <dbReference type="EMBL" id="KAH9516197.1"/>
    </source>
</evidence>
<dbReference type="PRINTS" id="PR00252">
    <property type="entry name" value="NRIONCHANNEL"/>
</dbReference>
<keyword evidence="4" id="KW-1003">Cell membrane</keyword>
<dbReference type="InterPro" id="IPR036734">
    <property type="entry name" value="Neur_chan_lig-bd_sf"/>
</dbReference>
<evidence type="ECO:0000256" key="1">
    <source>
        <dbReference type="ARBA" id="ARBA00003328"/>
    </source>
</evidence>
<dbReference type="FunFam" id="2.70.170.10:FF:000016">
    <property type="entry name" value="Nicotinic acetylcholine receptor subunit"/>
    <property type="match status" value="1"/>
</dbReference>
<dbReference type="InterPro" id="IPR018000">
    <property type="entry name" value="Neurotransmitter_ion_chnl_CS"/>
</dbReference>
<dbReference type="InterPro" id="IPR006201">
    <property type="entry name" value="Neur_channel"/>
</dbReference>
<evidence type="ECO:0000256" key="7">
    <source>
        <dbReference type="ARBA" id="ARBA00023018"/>
    </source>
</evidence>
<evidence type="ECO:0000256" key="4">
    <source>
        <dbReference type="ARBA" id="ARBA00022475"/>
    </source>
</evidence>
<gene>
    <name evidence="21" type="primary">CHRNA7_1</name>
    <name evidence="21" type="ORF">DERF_006952</name>
</gene>
<accession>A0A922I036</accession>
<evidence type="ECO:0000256" key="12">
    <source>
        <dbReference type="ARBA" id="ARBA00023180"/>
    </source>
</evidence>
<evidence type="ECO:0000256" key="15">
    <source>
        <dbReference type="ARBA" id="ARBA00023303"/>
    </source>
</evidence>
<dbReference type="CDD" id="cd18997">
    <property type="entry name" value="LGIC_ECD_nAChR"/>
    <property type="match status" value="1"/>
</dbReference>
<keyword evidence="5 17" id="KW-0812">Transmembrane</keyword>
<feature type="transmembrane region" description="Helical" evidence="17">
    <location>
        <begin position="219"/>
        <end position="238"/>
    </location>
</feature>
<dbReference type="Pfam" id="PF02932">
    <property type="entry name" value="Neur_chan_memb"/>
    <property type="match status" value="1"/>
</dbReference>
<evidence type="ECO:0000256" key="14">
    <source>
        <dbReference type="ARBA" id="ARBA00023286"/>
    </source>
</evidence>
<evidence type="ECO:0000256" key="8">
    <source>
        <dbReference type="ARBA" id="ARBA00023065"/>
    </source>
</evidence>
<dbReference type="NCBIfam" id="TIGR00860">
    <property type="entry name" value="LIC"/>
    <property type="match status" value="1"/>
</dbReference>
<keyword evidence="6 17" id="KW-1133">Transmembrane helix</keyword>
<dbReference type="InterPro" id="IPR038050">
    <property type="entry name" value="Neuro_actylchol_rec"/>
</dbReference>
<dbReference type="GO" id="GO:0022848">
    <property type="term" value="F:acetylcholine-gated monoatomic cation-selective channel activity"/>
    <property type="evidence" value="ECO:0007669"/>
    <property type="project" value="InterPro"/>
</dbReference>
<keyword evidence="14" id="KW-1071">Ligand-gated ion channel</keyword>
<keyword evidence="10" id="KW-1015">Disulfide bond</keyword>
<reference evidence="21" key="1">
    <citation type="submission" date="2013-05" db="EMBL/GenBank/DDBJ databases">
        <authorList>
            <person name="Yim A.K.Y."/>
            <person name="Chan T.F."/>
            <person name="Ji K.M."/>
            <person name="Liu X.Y."/>
            <person name="Zhou J.W."/>
            <person name="Li R.Q."/>
            <person name="Yang K.Y."/>
            <person name="Li J."/>
            <person name="Li M."/>
            <person name="Law P.T.W."/>
            <person name="Wu Y.L."/>
            <person name="Cai Z.L."/>
            <person name="Qin H."/>
            <person name="Bao Y."/>
            <person name="Leung R.K.K."/>
            <person name="Ng P.K.S."/>
            <person name="Zou J."/>
            <person name="Zhong X.J."/>
            <person name="Ran P.X."/>
            <person name="Zhong N.S."/>
            <person name="Liu Z.G."/>
            <person name="Tsui S.K.W."/>
        </authorList>
    </citation>
    <scope>NUCLEOTIDE SEQUENCE</scope>
    <source>
        <strain evidence="21">Derf</strain>
        <tissue evidence="21">Whole organism</tissue>
    </source>
</reference>
<evidence type="ECO:0000256" key="3">
    <source>
        <dbReference type="ARBA" id="ARBA00022448"/>
    </source>
</evidence>
<keyword evidence="7" id="KW-0770">Synapse</keyword>
<keyword evidence="8 17" id="KW-0406">Ion transport</keyword>
<dbReference type="SUPFAM" id="SSF90112">
    <property type="entry name" value="Neurotransmitter-gated ion-channel transmembrane pore"/>
    <property type="match status" value="1"/>
</dbReference>
<evidence type="ECO:0000256" key="11">
    <source>
        <dbReference type="ARBA" id="ARBA00023170"/>
    </source>
</evidence>
<dbReference type="Gene3D" id="1.20.58.390">
    <property type="entry name" value="Neurotransmitter-gated ion-channel transmembrane domain"/>
    <property type="match status" value="2"/>
</dbReference>
<evidence type="ECO:0000259" key="19">
    <source>
        <dbReference type="Pfam" id="PF02931"/>
    </source>
</evidence>
<proteinExistence type="inferred from homology"/>
<name>A0A922I036_DERFA</name>
<keyword evidence="13" id="KW-0628">Postsynaptic cell membrane</keyword>
<feature type="domain" description="Neurotransmitter-gated ion-channel transmembrane" evidence="20">
    <location>
        <begin position="225"/>
        <end position="627"/>
    </location>
</feature>
<keyword evidence="11 21" id="KW-0675">Receptor</keyword>
<feature type="compositionally biased region" description="Basic and acidic residues" evidence="18">
    <location>
        <begin position="554"/>
        <end position="563"/>
    </location>
</feature>
<evidence type="ECO:0000256" key="18">
    <source>
        <dbReference type="SAM" id="MobiDB-lite"/>
    </source>
</evidence>
<evidence type="ECO:0000256" key="13">
    <source>
        <dbReference type="ARBA" id="ARBA00023257"/>
    </source>
</evidence>
<evidence type="ECO:0000259" key="20">
    <source>
        <dbReference type="Pfam" id="PF02932"/>
    </source>
</evidence>
<evidence type="ECO:0000256" key="10">
    <source>
        <dbReference type="ARBA" id="ARBA00023157"/>
    </source>
</evidence>
<feature type="transmembrane region" description="Helical" evidence="17">
    <location>
        <begin position="250"/>
        <end position="268"/>
    </location>
</feature>
<dbReference type="Gene3D" id="2.70.170.10">
    <property type="entry name" value="Neurotransmitter-gated ion-channel ligand-binding domain"/>
    <property type="match status" value="1"/>
</dbReference>
<dbReference type="AlphaFoldDB" id="A0A922I036"/>
<keyword evidence="12" id="KW-0325">Glycoprotein</keyword>
<comment type="caution">
    <text evidence="21">The sequence shown here is derived from an EMBL/GenBank/DDBJ whole genome shotgun (WGS) entry which is preliminary data.</text>
</comment>
<dbReference type="PRINTS" id="PR00254">
    <property type="entry name" value="NICOTINICR"/>
</dbReference>
<evidence type="ECO:0000313" key="22">
    <source>
        <dbReference type="Proteomes" id="UP000790347"/>
    </source>
</evidence>
<comment type="similarity">
    <text evidence="2">Belongs to the ligand-gated ion channel (TC 1.A.9) family. Acetylcholine receptor (TC 1.A.9.1) subfamily.</text>
</comment>
<keyword evidence="22" id="KW-1185">Reference proteome</keyword>
<evidence type="ECO:0000256" key="5">
    <source>
        <dbReference type="ARBA" id="ARBA00022692"/>
    </source>
</evidence>
<keyword evidence="9 17" id="KW-0472">Membrane</keyword>
<feature type="domain" description="Neurotransmitter-gated ion-channel ligand-binding" evidence="19">
    <location>
        <begin position="12"/>
        <end position="218"/>
    </location>
</feature>
<dbReference type="FunFam" id="1.20.58.390:FF:000073">
    <property type="entry name" value="Neuronal acetylcholine receptor subunit alpha-9-II"/>
    <property type="match status" value="1"/>
</dbReference>
<dbReference type="Proteomes" id="UP000790347">
    <property type="component" value="Unassembled WGS sequence"/>
</dbReference>
<reference evidence="21" key="2">
    <citation type="journal article" date="2022" name="Res Sq">
        <title>Comparative Genomics Reveals Insights into the Divergent Evolution of Astigmatic Mites and Household Pest Adaptations.</title>
        <authorList>
            <person name="Xiong Q."/>
            <person name="Wan A.T.-Y."/>
            <person name="Liu X.-Y."/>
            <person name="Fung C.S.-H."/>
            <person name="Xiao X."/>
            <person name="Malainual N."/>
            <person name="Hou J."/>
            <person name="Wang L."/>
            <person name="Wang M."/>
            <person name="Yang K."/>
            <person name="Cui Y."/>
            <person name="Leung E."/>
            <person name="Nong W."/>
            <person name="Shin S.-K."/>
            <person name="Au S."/>
            <person name="Jeong K.Y."/>
            <person name="Chew F.T."/>
            <person name="Hui J."/>
            <person name="Leung T.F."/>
            <person name="Tungtrongchitr A."/>
            <person name="Zhong N."/>
            <person name="Liu Z."/>
            <person name="Tsui S."/>
        </authorList>
    </citation>
    <scope>NUCLEOTIDE SEQUENCE</scope>
    <source>
        <strain evidence="21">Derf</strain>
        <tissue evidence="21">Whole organism</tissue>
    </source>
</reference>
<dbReference type="InterPro" id="IPR002394">
    <property type="entry name" value="Nicotinic_acetylcholine_rcpt"/>
</dbReference>
<feature type="transmembrane region" description="Helical" evidence="17">
    <location>
        <begin position="280"/>
        <end position="305"/>
    </location>
</feature>
<dbReference type="GO" id="GO:0045211">
    <property type="term" value="C:postsynaptic membrane"/>
    <property type="evidence" value="ECO:0007669"/>
    <property type="project" value="UniProtKB-SubCell"/>
</dbReference>
<organism evidence="21 22">
    <name type="scientific">Dermatophagoides farinae</name>
    <name type="common">American house dust mite</name>
    <dbReference type="NCBI Taxonomy" id="6954"/>
    <lineage>
        <taxon>Eukaryota</taxon>
        <taxon>Metazoa</taxon>
        <taxon>Ecdysozoa</taxon>
        <taxon>Arthropoda</taxon>
        <taxon>Chelicerata</taxon>
        <taxon>Arachnida</taxon>
        <taxon>Acari</taxon>
        <taxon>Acariformes</taxon>
        <taxon>Sarcoptiformes</taxon>
        <taxon>Astigmata</taxon>
        <taxon>Psoroptidia</taxon>
        <taxon>Analgoidea</taxon>
        <taxon>Pyroglyphidae</taxon>
        <taxon>Dermatophagoidinae</taxon>
        <taxon>Dermatophagoides</taxon>
    </lineage>
</organism>
<feature type="transmembrane region" description="Helical" evidence="17">
    <location>
        <begin position="616"/>
        <end position="640"/>
    </location>
</feature>
<dbReference type="PANTHER" id="PTHR18945">
    <property type="entry name" value="NEUROTRANSMITTER GATED ION CHANNEL"/>
    <property type="match status" value="1"/>
</dbReference>
<evidence type="ECO:0000256" key="9">
    <source>
        <dbReference type="ARBA" id="ARBA00023136"/>
    </source>
</evidence>
<dbReference type="PROSITE" id="PS00236">
    <property type="entry name" value="NEUROTR_ION_CHANNEL"/>
    <property type="match status" value="1"/>
</dbReference>
<dbReference type="GO" id="GO:0004888">
    <property type="term" value="F:transmembrane signaling receptor activity"/>
    <property type="evidence" value="ECO:0007669"/>
    <property type="project" value="InterPro"/>
</dbReference>
<dbReference type="InterPro" id="IPR006202">
    <property type="entry name" value="Neur_chan_lig-bd"/>
</dbReference>
<dbReference type="InterPro" id="IPR006029">
    <property type="entry name" value="Neurotrans-gated_channel_TM"/>
</dbReference>
<evidence type="ECO:0000256" key="17">
    <source>
        <dbReference type="RuleBase" id="RU000687"/>
    </source>
</evidence>
<evidence type="ECO:0000256" key="2">
    <source>
        <dbReference type="ARBA" id="ARBA00009237"/>
    </source>
</evidence>
<dbReference type="CDD" id="cd19051">
    <property type="entry name" value="LGIC_TM_cation"/>
    <property type="match status" value="1"/>
</dbReference>
<keyword evidence="3 17" id="KW-0813">Transport</keyword>
<comment type="function">
    <text evidence="1">After binding acetylcholine, the AChR responds by an extensive change in conformation that affects all subunits and leads to opening of an ion-conducting channel across the plasma membrane.</text>
</comment>
<dbReference type="EMBL" id="ASGP02000003">
    <property type="protein sequence ID" value="KAH9516197.1"/>
    <property type="molecule type" value="Genomic_DNA"/>
</dbReference>
<comment type="subcellular location">
    <subcellularLocation>
        <location evidence="16">Postsynaptic cell membrane</location>
        <topology evidence="16">Multi-pass membrane protein</topology>
    </subcellularLocation>
</comment>
<dbReference type="InterPro" id="IPR036719">
    <property type="entry name" value="Neuro-gated_channel_TM_sf"/>
</dbReference>
<dbReference type="SUPFAM" id="SSF63712">
    <property type="entry name" value="Nicotinic receptor ligand binding domain-like"/>
    <property type="match status" value="1"/>
</dbReference>
<protein>
    <submittedName>
        <fullName evidence="21">Neuronal acetylcholine receptor subunit alpha-7</fullName>
    </submittedName>
</protein>
<dbReference type="Pfam" id="PF02931">
    <property type="entry name" value="Neur_chan_LBD"/>
    <property type="match status" value="1"/>
</dbReference>
<evidence type="ECO:0000256" key="6">
    <source>
        <dbReference type="ARBA" id="ARBA00022989"/>
    </source>
</evidence>
<sequence length="641" mass="72824">MICDLVYGGINERHLINHLLNNYNPLERPVENENDTLNVIFGITLQQIIDVDEKNQILISNLWLKFQWVDINLRWNPEEYGGVETLRIMTDRIWIPDVLMYNSADERFDSTFRTNVVVNYTGGCLYVPPGVFKSTCRIDITWFPFDDQRCELKFGSWTYDGLQVDLLPENVSADTSDYQVNSEWVLVDVPSIRTSQYYECCPGPFVDIKFIIHIKRRTLYYGFNLIIPCIILSSMTLLSFSSPPESGEKLHLGVTILLSMTVFLVQLSKILPATSDSISIIALYFGSIMVMVAVSVVMTVVVLNFHHRSSETKEMGPKLRKFLLDWLPRLLGMDRPGIKPPKQCILKKVSSTQKLVAALGCAVVPHDNDNNIHKQNFATENPDLNLAAADEVMLMMQTTGLTGNANLTCNSIPKLNSPPTVVPLDCDDDRIPHQIENRTNDSVDKSTSNNHHHNNLPLVNNSDSIDLTKTDDLFSCRDDTRVEDDGPGSEDCLLDEDLDVEVSIAMTGSRTRLINNKKDGLNKINESRNNLTDKGGHNVDDDDNDDDDDDGEQDESHNEIDPEHYGLHQYMSMKRRHKLLEILIEMRFITDRLREEDQIKELIAEWRYGATVLDRLCLILFTLFTLLSLAICLISAPQLIV</sequence>
<keyword evidence="15 17" id="KW-0407">Ion channel</keyword>
<feature type="region of interest" description="Disordered" evidence="18">
    <location>
        <begin position="522"/>
        <end position="563"/>
    </location>
</feature>
<feature type="compositionally biased region" description="Acidic residues" evidence="18">
    <location>
        <begin position="540"/>
        <end position="553"/>
    </location>
</feature>